<dbReference type="InterPro" id="IPR019425">
    <property type="entry name" value="7TM_GPCR_serpentine_rcpt_Srt"/>
</dbReference>
<feature type="transmembrane region" description="Helical" evidence="4">
    <location>
        <begin position="664"/>
        <end position="686"/>
    </location>
</feature>
<comment type="similarity">
    <text evidence="1">Belongs to the GILT family.</text>
</comment>
<evidence type="ECO:0000313" key="5">
    <source>
        <dbReference type="Proteomes" id="UP000050741"/>
    </source>
</evidence>
<feature type="transmembrane region" description="Helical" evidence="4">
    <location>
        <begin position="721"/>
        <end position="740"/>
    </location>
</feature>
<dbReference type="SUPFAM" id="SSF81321">
    <property type="entry name" value="Family A G protein-coupled receptor-like"/>
    <property type="match status" value="1"/>
</dbReference>
<keyword evidence="4" id="KW-1133">Transmembrane helix</keyword>
<dbReference type="GO" id="GO:0016671">
    <property type="term" value="F:oxidoreductase activity, acting on a sulfur group of donors, disulfide as acceptor"/>
    <property type="evidence" value="ECO:0007669"/>
    <property type="project" value="InterPro"/>
</dbReference>
<organism evidence="5 6">
    <name type="scientific">Globodera pallida</name>
    <name type="common">Potato cyst nematode worm</name>
    <name type="synonym">Heterodera pallida</name>
    <dbReference type="NCBI Taxonomy" id="36090"/>
    <lineage>
        <taxon>Eukaryota</taxon>
        <taxon>Metazoa</taxon>
        <taxon>Ecdysozoa</taxon>
        <taxon>Nematoda</taxon>
        <taxon>Chromadorea</taxon>
        <taxon>Rhabditida</taxon>
        <taxon>Tylenchina</taxon>
        <taxon>Tylenchomorpha</taxon>
        <taxon>Tylenchoidea</taxon>
        <taxon>Heteroderidae</taxon>
        <taxon>Heteroderinae</taxon>
        <taxon>Globodera</taxon>
    </lineage>
</organism>
<dbReference type="AlphaFoldDB" id="A0A183C769"/>
<feature type="region of interest" description="Disordered" evidence="3">
    <location>
        <begin position="1"/>
        <end position="71"/>
    </location>
</feature>
<evidence type="ECO:0000256" key="1">
    <source>
        <dbReference type="ARBA" id="ARBA00005679"/>
    </source>
</evidence>
<feature type="compositionally biased region" description="Low complexity" evidence="3">
    <location>
        <begin position="57"/>
        <end position="71"/>
    </location>
</feature>
<evidence type="ECO:0000256" key="4">
    <source>
        <dbReference type="SAM" id="Phobius"/>
    </source>
</evidence>
<reference evidence="5" key="1">
    <citation type="submission" date="2013-12" db="EMBL/GenBank/DDBJ databases">
        <authorList>
            <person name="Aslett M."/>
        </authorList>
    </citation>
    <scope>NUCLEOTIDE SEQUENCE [LARGE SCALE GENOMIC DNA]</scope>
    <source>
        <strain evidence="5">Lindley</strain>
    </source>
</reference>
<protein>
    <submittedName>
        <fullName evidence="6">Serpentine receptor class gamma</fullName>
    </submittedName>
</protein>
<dbReference type="Pfam" id="PF03227">
    <property type="entry name" value="GILT"/>
    <property type="match status" value="1"/>
</dbReference>
<feature type="transmembrane region" description="Helical" evidence="4">
    <location>
        <begin position="761"/>
        <end position="782"/>
    </location>
</feature>
<feature type="transmembrane region" description="Helical" evidence="4">
    <location>
        <begin position="584"/>
        <end position="613"/>
    </location>
</feature>
<keyword evidence="5" id="KW-1185">Reference proteome</keyword>
<accession>A0A183C769</accession>
<proteinExistence type="inferred from homology"/>
<sequence length="855" mass="96849">MAQHKNTPNGIVLQGRRRAPPRARSLTFILQQSKKMMNQRKQSRSPEVLPRPPRPTTTPTIASPSSITPPTSRRCLIPSDFWCDHPEIAQLCTGSTEFCEAYKATRKGKGMELKLAFESGCPDSQKLIIDRLFPNVLDKPGLSGIMDFKAIPWGLAKRHQYDRQVQCHHGARECSGNRLLSCALRNPYSDRLSRGRLLNCFMAQMMDRNEPESGMIGCLRNSTVNSNEILKCARTGTATRLQLEDETETKQILNSPRFVPFVALNGWSHLELQAPAQLLLAEKLEHWNGTLNRVSVSKRSALKPFPTSHRSCEIPPDFWCSSDASVTGACFDEQKCQTFHRSLYGHPVHLKVIYNSQLSASRDYLRRYLRLHFFSGSRAPRYSQNAGKVRVELEPVAMTRPTLSECNSPAATASTTTAQCQRRILEICVFAEFANAEERAVQLMCINDIADNVDVVTLWQRNCYPATAYRKQTLFCTSAEIFWRQANERLAVAQLNALWPEQRHADPWIVLNELSLSSVQRYSLVLDQVLYIPCMVAIRKHIDSTCFKELRGNKESKREGTRAGRHDVDADYANYGVFERRHDFMFFIAITDMMSLVICAIITGYFAIIGAVFCTAPTFIYISGAFGLALWVCESTAEVFLAFNRCVEMTSDRLANLLFDGKRIYLWLVLPSLYGLYLFIFTKPILFTGLYVSWFTNPHVGYMDDSDGMTYRNDLQSLHNFIFLVALSGAYFLFALILFSKGREINAGMSQANSRASQKKIFIQVALISCLNSISAVIWISMKFVTPNEFMICIGQLLWILSHGMPPFIYLFFNKTVRQNVFEMLFHAPSHLNPWKRLAAAASAHGSSAVAPLRF</sequence>
<reference evidence="5" key="2">
    <citation type="submission" date="2014-05" db="EMBL/GenBank/DDBJ databases">
        <title>The genome and life-stage specific transcriptomes of Globodera pallida elucidate key aspects of plant parasitism by a cyst nematode.</title>
        <authorList>
            <person name="Cotton J.A."/>
            <person name="Lilley C.J."/>
            <person name="Jones L.M."/>
            <person name="Kikuchi T."/>
            <person name="Reid A.J."/>
            <person name="Thorpe P."/>
            <person name="Tsai I.J."/>
            <person name="Beasley H."/>
            <person name="Blok V."/>
            <person name="Cock P.J.A."/>
            <person name="Van den Akker S.E."/>
            <person name="Holroyd N."/>
            <person name="Hunt M."/>
            <person name="Mantelin S."/>
            <person name="Naghra H."/>
            <person name="Pain A."/>
            <person name="Palomares-Rius J.E."/>
            <person name="Zarowiecki M."/>
            <person name="Berriman M."/>
            <person name="Jones J.T."/>
            <person name="Urwin P.E."/>
        </authorList>
    </citation>
    <scope>NUCLEOTIDE SEQUENCE [LARGE SCALE GENOMIC DNA]</scope>
    <source>
        <strain evidence="5">Lindley</strain>
    </source>
</reference>
<dbReference type="Proteomes" id="UP000050741">
    <property type="component" value="Unassembled WGS sequence"/>
</dbReference>
<dbReference type="Pfam" id="PF10321">
    <property type="entry name" value="7TM_GPCR_Srt"/>
    <property type="match status" value="1"/>
</dbReference>
<evidence type="ECO:0000256" key="3">
    <source>
        <dbReference type="SAM" id="MobiDB-lite"/>
    </source>
</evidence>
<reference evidence="6" key="3">
    <citation type="submission" date="2016-06" db="UniProtKB">
        <authorList>
            <consortium name="WormBaseParasite"/>
        </authorList>
    </citation>
    <scope>IDENTIFICATION</scope>
</reference>
<feature type="transmembrane region" description="Helical" evidence="4">
    <location>
        <begin position="619"/>
        <end position="643"/>
    </location>
</feature>
<keyword evidence="2" id="KW-0325">Glycoprotein</keyword>
<dbReference type="Gene3D" id="1.20.1070.10">
    <property type="entry name" value="Rhodopsin 7-helix transmembrane proteins"/>
    <property type="match status" value="1"/>
</dbReference>
<dbReference type="PANTHER" id="PTHR23021">
    <property type="entry name" value="SERPENTINE RECEPTOR, CLASS T"/>
    <property type="match status" value="1"/>
</dbReference>
<name>A0A183C769_GLOPA</name>
<feature type="transmembrane region" description="Helical" evidence="4">
    <location>
        <begin position="794"/>
        <end position="813"/>
    </location>
</feature>
<evidence type="ECO:0000313" key="6">
    <source>
        <dbReference type="WBParaSite" id="GPLIN_000871500"/>
    </source>
</evidence>
<keyword evidence="4" id="KW-0812">Transmembrane</keyword>
<evidence type="ECO:0000256" key="2">
    <source>
        <dbReference type="ARBA" id="ARBA00023180"/>
    </source>
</evidence>
<keyword evidence="4" id="KW-0472">Membrane</keyword>
<dbReference type="PANTHER" id="PTHR23021:SF28">
    <property type="entry name" value="SERPENTINE RECEPTOR, CLASS T-RELATED"/>
    <property type="match status" value="1"/>
</dbReference>
<dbReference type="InterPro" id="IPR004911">
    <property type="entry name" value="Interferon-induced_GILT"/>
</dbReference>
<dbReference type="WBParaSite" id="GPLIN_000871500">
    <property type="protein sequence ID" value="GPLIN_000871500"/>
    <property type="gene ID" value="GPLIN_000871500"/>
</dbReference>